<dbReference type="STRING" id="1227496.C489_14840"/>
<sequence length="373" mass="41523">MRRRTFVGAVGGSAIAGVAGCLTRDGDGSEDDDGTGDPEPENPDLEGEVQVATYDSMVNGENPAGPWLKDAFEEAYPDAELTWTVPENGINDYIDRSQQNAEIDADVYLGANLDDLVRVDDNLEDGGLLRELNVDRIDNAERIRDGLDMGDPHGRVLAYDTGYVSPVYDEELVDEPETLDDLTEPAYEDALLAQNAQGSDTGQAFLLWTIDAYGEDGYLDYWRELEANGVRILEDWQESYNGAYMNGERSMVISYSTDQVFANEYDYEMSRHQVAFPDGQAYANPEGMGIFEGASELDLAYEFLDFALSNDAQAVIAQRNVQFPAVDEEYVDLDEEFDQYAHTPTEAVTIGYDRLRGNLDGWVDDWAREFAGR</sequence>
<dbReference type="RefSeq" id="WP_006432059.1">
    <property type="nucleotide sequence ID" value="NZ_AOID01000045.1"/>
</dbReference>
<dbReference type="Gene3D" id="3.40.190.10">
    <property type="entry name" value="Periplasmic binding protein-like II"/>
    <property type="match status" value="2"/>
</dbReference>
<proteinExistence type="predicted"/>
<dbReference type="PANTHER" id="PTHR30006:SF2">
    <property type="entry name" value="ABC TRANSPORTER SUBSTRATE-BINDING PROTEIN"/>
    <property type="match status" value="1"/>
</dbReference>
<accession>L9XUS9</accession>
<name>L9XUS9_9EURY</name>
<keyword evidence="1" id="KW-0732">Signal</keyword>
<dbReference type="GO" id="GO:0015888">
    <property type="term" value="P:thiamine transport"/>
    <property type="evidence" value="ECO:0007669"/>
    <property type="project" value="InterPro"/>
</dbReference>
<feature type="compositionally biased region" description="Acidic residues" evidence="2">
    <location>
        <begin position="28"/>
        <end position="45"/>
    </location>
</feature>
<dbReference type="PATRIC" id="fig|1227496.3.peg.2990"/>
<protein>
    <submittedName>
        <fullName evidence="3">ThiB subfamily ABC transporter periplasmic binding protein</fullName>
    </submittedName>
</protein>
<comment type="caution">
    <text evidence="3">The sequence shown here is derived from an EMBL/GenBank/DDBJ whole genome shotgun (WGS) entry which is preliminary data.</text>
</comment>
<dbReference type="PANTHER" id="PTHR30006">
    <property type="entry name" value="THIAMINE-BINDING PERIPLASMIC PROTEIN-RELATED"/>
    <property type="match status" value="1"/>
</dbReference>
<dbReference type="GO" id="GO:0030975">
    <property type="term" value="F:thiamine binding"/>
    <property type="evidence" value="ECO:0007669"/>
    <property type="project" value="InterPro"/>
</dbReference>
<dbReference type="EMBL" id="AOID01000045">
    <property type="protein sequence ID" value="ELY65564.1"/>
    <property type="molecule type" value="Genomic_DNA"/>
</dbReference>
<dbReference type="SUPFAM" id="SSF53850">
    <property type="entry name" value="Periplasmic binding protein-like II"/>
    <property type="match status" value="1"/>
</dbReference>
<dbReference type="PROSITE" id="PS51257">
    <property type="entry name" value="PROKAR_LIPOPROTEIN"/>
    <property type="match status" value="1"/>
</dbReference>
<reference evidence="3 4" key="1">
    <citation type="journal article" date="2014" name="PLoS Genet.">
        <title>Phylogenetically driven sequencing of extremely halophilic archaea reveals strategies for static and dynamic osmo-response.</title>
        <authorList>
            <person name="Becker E.A."/>
            <person name="Seitzer P.M."/>
            <person name="Tritt A."/>
            <person name="Larsen D."/>
            <person name="Krusor M."/>
            <person name="Yao A.I."/>
            <person name="Wu D."/>
            <person name="Madern D."/>
            <person name="Eisen J.A."/>
            <person name="Darling A.E."/>
            <person name="Facciotti M.T."/>
        </authorList>
    </citation>
    <scope>NUCLEOTIDE SEQUENCE [LARGE SCALE GENOMIC DNA]</scope>
    <source>
        <strain evidence="3 4">JCM 10478</strain>
    </source>
</reference>
<dbReference type="Pfam" id="PF13343">
    <property type="entry name" value="SBP_bac_6"/>
    <property type="match status" value="1"/>
</dbReference>
<evidence type="ECO:0000256" key="1">
    <source>
        <dbReference type="ARBA" id="ARBA00022729"/>
    </source>
</evidence>
<dbReference type="Proteomes" id="UP000011632">
    <property type="component" value="Unassembled WGS sequence"/>
</dbReference>
<gene>
    <name evidence="3" type="ORF">C489_14840</name>
</gene>
<dbReference type="NCBIfam" id="TIGR01254">
    <property type="entry name" value="sfuA"/>
    <property type="match status" value="1"/>
</dbReference>
<organism evidence="3 4">
    <name type="scientific">Natrinema versiforme JCM 10478</name>
    <dbReference type="NCBI Taxonomy" id="1227496"/>
    <lineage>
        <taxon>Archaea</taxon>
        <taxon>Methanobacteriati</taxon>
        <taxon>Methanobacteriota</taxon>
        <taxon>Stenosarchaea group</taxon>
        <taxon>Halobacteria</taxon>
        <taxon>Halobacteriales</taxon>
        <taxon>Natrialbaceae</taxon>
        <taxon>Natrinema</taxon>
    </lineage>
</organism>
<evidence type="ECO:0000256" key="2">
    <source>
        <dbReference type="SAM" id="MobiDB-lite"/>
    </source>
</evidence>
<evidence type="ECO:0000313" key="3">
    <source>
        <dbReference type="EMBL" id="ELY65564.1"/>
    </source>
</evidence>
<evidence type="ECO:0000313" key="4">
    <source>
        <dbReference type="Proteomes" id="UP000011632"/>
    </source>
</evidence>
<dbReference type="InterPro" id="IPR005948">
    <property type="entry name" value="ThiB-like"/>
</dbReference>
<feature type="region of interest" description="Disordered" evidence="2">
    <location>
        <begin position="21"/>
        <end position="45"/>
    </location>
</feature>
<keyword evidence="4" id="KW-1185">Reference proteome</keyword>
<dbReference type="OrthoDB" id="130870at2157"/>
<dbReference type="AlphaFoldDB" id="L9XUS9"/>